<protein>
    <recommendedName>
        <fullName evidence="15">4-hydroxybenzoate polyprenyltransferase, mitochondrial</fullName>
        <shortName evidence="15">4-HB polyprenyltransferase</shortName>
        <ecNumber evidence="15">2.5.1.39</ecNumber>
    </recommendedName>
    <alternativeName>
        <fullName evidence="15">Para-hydroxybenzoate--polyprenyltransferase</fullName>
        <shortName evidence="15">PHB:PPT</shortName>
        <shortName evidence="15">PHB:polyprenyltransferase</shortName>
    </alternativeName>
</protein>
<keyword evidence="5 15" id="KW-0831">Ubiquinone biosynthesis</keyword>
<dbReference type="GO" id="GO:0006744">
    <property type="term" value="P:ubiquinone biosynthetic process"/>
    <property type="evidence" value="ECO:0007669"/>
    <property type="project" value="UniProtKB-UniRule"/>
</dbReference>
<feature type="transmembrane region" description="Helical" evidence="15">
    <location>
        <begin position="89"/>
        <end position="108"/>
    </location>
</feature>
<evidence type="ECO:0000256" key="2">
    <source>
        <dbReference type="ARBA" id="ARBA00004141"/>
    </source>
</evidence>
<comment type="subcellular location">
    <subcellularLocation>
        <location evidence="2">Membrane</location>
        <topology evidence="2">Multi-pass membrane protein</topology>
    </subcellularLocation>
    <subcellularLocation>
        <location evidence="15">Mitochondrion inner membrane</location>
        <topology evidence="15">Multi-pass membrane protein</topology>
        <orientation evidence="15">Matrix side</orientation>
    </subcellularLocation>
</comment>
<dbReference type="KEGG" id="soy:115881228"/>
<evidence type="ECO:0000313" key="16">
    <source>
        <dbReference type="Proteomes" id="UP000504635"/>
    </source>
</evidence>
<dbReference type="GO" id="GO:0005743">
    <property type="term" value="C:mitochondrial inner membrane"/>
    <property type="evidence" value="ECO:0007669"/>
    <property type="project" value="UniProtKB-SubCell"/>
</dbReference>
<dbReference type="CDD" id="cd13959">
    <property type="entry name" value="PT_UbiA_COQ2"/>
    <property type="match status" value="1"/>
</dbReference>
<dbReference type="InterPro" id="IPR039653">
    <property type="entry name" value="Prenyltransferase"/>
</dbReference>
<evidence type="ECO:0000256" key="11">
    <source>
        <dbReference type="ARBA" id="ARBA00023229"/>
    </source>
</evidence>
<keyword evidence="7 15" id="KW-0999">Mitochondrion inner membrane</keyword>
<evidence type="ECO:0000313" key="17">
    <source>
        <dbReference type="RefSeq" id="XP_030754505.1"/>
    </source>
</evidence>
<evidence type="ECO:0000256" key="6">
    <source>
        <dbReference type="ARBA" id="ARBA00022692"/>
    </source>
</evidence>
<dbReference type="RefSeq" id="XP_030754505.1">
    <property type="nucleotide sequence ID" value="XM_030898645.1"/>
</dbReference>
<dbReference type="InterPro" id="IPR030470">
    <property type="entry name" value="UbiA_prenylTrfase_CS"/>
</dbReference>
<dbReference type="FunFam" id="1.10.357.140:FF:000003">
    <property type="entry name" value="4-hydroxybenzoate polyprenyltransferase, mitochondrial"/>
    <property type="match status" value="1"/>
</dbReference>
<dbReference type="InterPro" id="IPR044878">
    <property type="entry name" value="UbiA_sf"/>
</dbReference>
<dbReference type="InParanoid" id="A0A6J2XUP8"/>
<evidence type="ECO:0000256" key="7">
    <source>
        <dbReference type="ARBA" id="ARBA00022792"/>
    </source>
</evidence>
<comment type="catalytic activity">
    <reaction evidence="14">
        <text>an all-trans-polyprenyl diphosphate + 4-hydroxybenzoate = a 4-hydroxy-3-(all-trans-polyprenyl)benzoate + diphosphate</text>
        <dbReference type="Rhea" id="RHEA:44504"/>
        <dbReference type="Rhea" id="RHEA-COMP:9514"/>
        <dbReference type="Rhea" id="RHEA-COMP:9564"/>
        <dbReference type="ChEBI" id="CHEBI:17879"/>
        <dbReference type="ChEBI" id="CHEBI:33019"/>
        <dbReference type="ChEBI" id="CHEBI:58914"/>
        <dbReference type="ChEBI" id="CHEBI:78396"/>
        <dbReference type="EC" id="2.5.1.39"/>
    </reaction>
    <physiologicalReaction direction="left-to-right" evidence="14">
        <dbReference type="Rhea" id="RHEA:44505"/>
    </physiologicalReaction>
</comment>
<evidence type="ECO:0000256" key="1">
    <source>
        <dbReference type="ARBA" id="ARBA00001946"/>
    </source>
</evidence>
<evidence type="ECO:0000256" key="12">
    <source>
        <dbReference type="ARBA" id="ARBA00049890"/>
    </source>
</evidence>
<dbReference type="PANTHER" id="PTHR11048:SF28">
    <property type="entry name" value="4-HYDROXYBENZOATE POLYPRENYLTRANSFERASE, MITOCHONDRIAL"/>
    <property type="match status" value="1"/>
</dbReference>
<name>A0A6J2XUP8_SITOR</name>
<dbReference type="Proteomes" id="UP000504635">
    <property type="component" value="Unplaced"/>
</dbReference>
<dbReference type="PROSITE" id="PS00943">
    <property type="entry name" value="UBIA"/>
    <property type="match status" value="1"/>
</dbReference>
<keyword evidence="6 15" id="KW-0812">Transmembrane</keyword>
<evidence type="ECO:0000256" key="8">
    <source>
        <dbReference type="ARBA" id="ARBA00022946"/>
    </source>
</evidence>
<feature type="transmembrane region" description="Helical" evidence="15">
    <location>
        <begin position="282"/>
        <end position="300"/>
    </location>
</feature>
<evidence type="ECO:0000256" key="13">
    <source>
        <dbReference type="ARBA" id="ARBA00050454"/>
    </source>
</evidence>
<dbReference type="FunFam" id="1.20.120.1780:FF:000001">
    <property type="entry name" value="4-hydroxybenzoate octaprenyltransferase"/>
    <property type="match status" value="1"/>
</dbReference>
<dbReference type="FunCoup" id="A0A6J2XUP8">
    <property type="interactions" value="860"/>
</dbReference>
<evidence type="ECO:0000256" key="3">
    <source>
        <dbReference type="ARBA" id="ARBA00005985"/>
    </source>
</evidence>
<evidence type="ECO:0000256" key="14">
    <source>
        <dbReference type="ARBA" id="ARBA00051182"/>
    </source>
</evidence>
<accession>A0A6J2XUP8</accession>
<dbReference type="NCBIfam" id="TIGR01474">
    <property type="entry name" value="ubiA_proteo"/>
    <property type="match status" value="1"/>
</dbReference>
<dbReference type="InterPro" id="IPR000537">
    <property type="entry name" value="UbiA_prenyltransferase"/>
</dbReference>
<keyword evidence="9 15" id="KW-1133">Transmembrane helix</keyword>
<evidence type="ECO:0000256" key="4">
    <source>
        <dbReference type="ARBA" id="ARBA00022679"/>
    </source>
</evidence>
<dbReference type="Gene3D" id="1.10.357.140">
    <property type="entry name" value="UbiA prenyltransferase"/>
    <property type="match status" value="1"/>
</dbReference>
<comment type="function">
    <text evidence="15">Catalyzes the prenylation of para-hydroxybenzoate (PHB) with an all-trans polyprenyl group. Mediates the second step in the final reaction sequence of coenzyme Q (CoQ) biosynthesis, which is the condensation of the polyisoprenoid side chain with PHB, generating the first membrane-bound Q intermediate.</text>
</comment>
<evidence type="ECO:0000256" key="15">
    <source>
        <dbReference type="HAMAP-Rule" id="MF_03189"/>
    </source>
</evidence>
<feature type="transmembrane region" description="Helical" evidence="15">
    <location>
        <begin position="212"/>
        <end position="233"/>
    </location>
</feature>
<evidence type="ECO:0000256" key="5">
    <source>
        <dbReference type="ARBA" id="ARBA00022688"/>
    </source>
</evidence>
<sequence>MFTARYLFRGSSLGNFNNHILRCEVKSTLIKYKSQNLIRIKSTTASTVLPNDNKSSGVPVKEKVAARIVNSAPQNIQPYLKLMRLDRPIGSWLLFWPCSWGIASAAAPGCFPDFYMLMLFGTGALVMRGAGCTINDMWDRDIDAKVERTKNRPLVNNEITMKQAVLFLGGQLSLGLAILLQLNWYTVLVGASSLLLVISYPLMKRFTYWPQLVLGFTFNWGALVGYSAITGYIEPTICLPLYLAGVCWTLIYDTIYAHQDREDDLRIGIKSTALKFKEDTKLWLSGFATFMTGSLAFSGLMNSQTWPYYTAVGLVASHLANQIVTLNINSASDCSKKFISNSWVGFVLFSGIFLGNLLKKDVKTEECGIVENCNIVVPLVN</sequence>
<dbReference type="CTD" id="27235"/>
<dbReference type="HAMAP" id="MF_01635">
    <property type="entry name" value="UbiA"/>
    <property type="match status" value="1"/>
</dbReference>
<comment type="cofactor">
    <cofactor evidence="1 15">
        <name>Mg(2+)</name>
        <dbReference type="ChEBI" id="CHEBI:18420"/>
    </cofactor>
</comment>
<keyword evidence="4 15" id="KW-0808">Transferase</keyword>
<keyword evidence="11 15" id="KW-0414">Isoprene biosynthesis</keyword>
<keyword evidence="16" id="KW-1185">Reference proteome</keyword>
<dbReference type="GeneID" id="115881228"/>
<evidence type="ECO:0000256" key="10">
    <source>
        <dbReference type="ARBA" id="ARBA00023136"/>
    </source>
</evidence>
<keyword evidence="10 15" id="KW-0472">Membrane</keyword>
<evidence type="ECO:0000256" key="9">
    <source>
        <dbReference type="ARBA" id="ARBA00022989"/>
    </source>
</evidence>
<dbReference type="GO" id="GO:0008299">
    <property type="term" value="P:isoprenoid biosynthetic process"/>
    <property type="evidence" value="ECO:0007669"/>
    <property type="project" value="UniProtKB-UniRule"/>
</dbReference>
<dbReference type="GO" id="GO:0008412">
    <property type="term" value="F:4-hydroxybenzoate polyprenyltransferase activity"/>
    <property type="evidence" value="ECO:0007669"/>
    <property type="project" value="UniProtKB-EC"/>
</dbReference>
<feature type="transmembrane region" description="Helical" evidence="15">
    <location>
        <begin position="184"/>
        <end position="203"/>
    </location>
</feature>
<organism evidence="16 17">
    <name type="scientific">Sitophilus oryzae</name>
    <name type="common">Rice weevil</name>
    <name type="synonym">Curculio oryzae</name>
    <dbReference type="NCBI Taxonomy" id="7048"/>
    <lineage>
        <taxon>Eukaryota</taxon>
        <taxon>Metazoa</taxon>
        <taxon>Ecdysozoa</taxon>
        <taxon>Arthropoda</taxon>
        <taxon>Hexapoda</taxon>
        <taxon>Insecta</taxon>
        <taxon>Pterygota</taxon>
        <taxon>Neoptera</taxon>
        <taxon>Endopterygota</taxon>
        <taxon>Coleoptera</taxon>
        <taxon>Polyphaga</taxon>
        <taxon>Cucujiformia</taxon>
        <taxon>Curculionidae</taxon>
        <taxon>Dryophthorinae</taxon>
        <taxon>Sitophilus</taxon>
    </lineage>
</organism>
<comment type="catalytic activity">
    <reaction evidence="13">
        <text>all-trans-nonaprenyl diphosphate + 4-hydroxybenzoate = 4-hydroxy-3-(all-trans-nonaprenyl)benzoate + diphosphate</text>
        <dbReference type="Rhea" id="RHEA:17709"/>
        <dbReference type="ChEBI" id="CHEBI:17879"/>
        <dbReference type="ChEBI" id="CHEBI:33019"/>
        <dbReference type="ChEBI" id="CHEBI:58391"/>
        <dbReference type="ChEBI" id="CHEBI:84502"/>
        <dbReference type="EC" id="2.5.1.39"/>
    </reaction>
    <physiologicalReaction direction="left-to-right" evidence="13">
        <dbReference type="Rhea" id="RHEA:17710"/>
    </physiologicalReaction>
</comment>
<comment type="pathway">
    <text evidence="15">Cofactor biosynthesis; ubiquinone biosynthesis.</text>
</comment>
<keyword evidence="8" id="KW-0809">Transit peptide</keyword>
<dbReference type="EC" id="2.5.1.39" evidence="15"/>
<keyword evidence="15" id="KW-0496">Mitochondrion</keyword>
<dbReference type="InterPro" id="IPR006370">
    <property type="entry name" value="HB_polyprenyltransferase-like"/>
</dbReference>
<dbReference type="Pfam" id="PF01040">
    <property type="entry name" value="UbiA"/>
    <property type="match status" value="1"/>
</dbReference>
<gene>
    <name evidence="17" type="primary">LOC115881228</name>
    <name evidence="15" type="synonym">coq2</name>
</gene>
<comment type="catalytic activity">
    <reaction evidence="12">
        <text>all-trans-decaprenyl diphosphate + 4-hydroxybenzoate = 4-hydroxy-3-(all-trans-decaprenyl)benzoate + diphosphate</text>
        <dbReference type="Rhea" id="RHEA:44564"/>
        <dbReference type="ChEBI" id="CHEBI:17879"/>
        <dbReference type="ChEBI" id="CHEBI:33019"/>
        <dbReference type="ChEBI" id="CHEBI:60721"/>
        <dbReference type="ChEBI" id="CHEBI:84503"/>
        <dbReference type="EC" id="2.5.1.39"/>
    </reaction>
    <physiologicalReaction direction="left-to-right" evidence="12">
        <dbReference type="Rhea" id="RHEA:44565"/>
    </physiologicalReaction>
</comment>
<feature type="transmembrane region" description="Helical" evidence="15">
    <location>
        <begin position="338"/>
        <end position="358"/>
    </location>
</feature>
<dbReference type="OrthoDB" id="18170at2759"/>
<dbReference type="UniPathway" id="UPA00232"/>
<dbReference type="PANTHER" id="PTHR11048">
    <property type="entry name" value="PRENYLTRANSFERASES"/>
    <property type="match status" value="1"/>
</dbReference>
<feature type="transmembrane region" description="Helical" evidence="15">
    <location>
        <begin position="239"/>
        <end position="257"/>
    </location>
</feature>
<proteinExistence type="inferred from homology"/>
<comment type="similarity">
    <text evidence="3 15">Belongs to the UbiA prenyltransferase family.</text>
</comment>
<dbReference type="AlphaFoldDB" id="A0A6J2XUP8"/>
<reference evidence="17" key="1">
    <citation type="submission" date="2025-08" db="UniProtKB">
        <authorList>
            <consortium name="RefSeq"/>
        </authorList>
    </citation>
    <scope>IDENTIFICATION</scope>
    <source>
        <tissue evidence="17">Gonads</tissue>
    </source>
</reference>